<comment type="subcellular location">
    <subcellularLocation>
        <location evidence="7">Cytoplasm</location>
    </subcellularLocation>
</comment>
<evidence type="ECO:0000256" key="7">
    <source>
        <dbReference type="PIRNR" id="PIRNR003169"/>
    </source>
</evidence>
<dbReference type="GO" id="GO:0005524">
    <property type="term" value="F:ATP binding"/>
    <property type="evidence" value="ECO:0007669"/>
    <property type="project" value="UniProtKB-UniRule"/>
</dbReference>
<dbReference type="GO" id="GO:0046983">
    <property type="term" value="F:protein dimerization activity"/>
    <property type="evidence" value="ECO:0007669"/>
    <property type="project" value="InterPro"/>
</dbReference>
<dbReference type="InterPro" id="IPR016381">
    <property type="entry name" value="Sig_transdc_His_kinase_DegS"/>
</dbReference>
<dbReference type="SMART" id="SM00387">
    <property type="entry name" value="HATPase_c"/>
    <property type="match status" value="1"/>
</dbReference>
<keyword evidence="5 7" id="KW-0067">ATP-binding</keyword>
<feature type="coiled-coil region" evidence="8">
    <location>
        <begin position="111"/>
        <end position="145"/>
    </location>
</feature>
<keyword evidence="8" id="KW-0175">Coiled coil</keyword>
<dbReference type="InterPro" id="IPR050482">
    <property type="entry name" value="Sensor_HK_TwoCompSys"/>
</dbReference>
<keyword evidence="7" id="KW-0904">Protein phosphatase</keyword>
<dbReference type="PANTHER" id="PTHR24421">
    <property type="entry name" value="NITRATE/NITRITE SENSOR PROTEIN NARX-RELATED"/>
    <property type="match status" value="1"/>
</dbReference>
<dbReference type="GO" id="GO:0000155">
    <property type="term" value="F:phosphorelay sensor kinase activity"/>
    <property type="evidence" value="ECO:0007669"/>
    <property type="project" value="UniProtKB-UniRule"/>
</dbReference>
<keyword evidence="4 7" id="KW-0418">Kinase</keyword>
<comment type="catalytic activity">
    <reaction evidence="1 7">
        <text>ATP + protein L-histidine = ADP + protein N-phospho-L-histidine.</text>
        <dbReference type="EC" id="2.7.13.3"/>
    </reaction>
</comment>
<dbReference type="Gene3D" id="1.20.5.1930">
    <property type="match status" value="1"/>
</dbReference>
<dbReference type="Pfam" id="PF02518">
    <property type="entry name" value="HATPase_c"/>
    <property type="match status" value="1"/>
</dbReference>
<sequence length="380" mass="43662">MSIRKVNTKMLDNILEQMIDTVGRSKSDVFEIGEQCRQDYESITEELKVIRESVFRVIQEGDDLERKSRFARKRLSEVSQHFQNFSEAQVREAYEQAHDLQMKLSLNRQTEARLRERRDDIERRIKNLQDTIDRAEQLNSQISVVLNYLSSDLKQMGAALEDAKEKHDFGLQIIEAQEEERKKLSREIHDGPAQMLANVLLRSDLIDRVYRESGPMAALGEIKDLKTMVRSALYEVRRIIYDLRPMALDDLGLVPTLTKYLSTIEEYHKSTSISFVNVGQVKRLPSKYEVALFRLIQESVQNALKHSEAREIQVKLEISKSKVTVIIKDNGKGFDTKKKKNGSFGIMGMRERVELLEGEMSIDSKVGSGTVILVQVPLTA</sequence>
<dbReference type="InterPro" id="IPR003594">
    <property type="entry name" value="HATPase_dom"/>
</dbReference>
<dbReference type="Proteomes" id="UP000325182">
    <property type="component" value="Unassembled WGS sequence"/>
</dbReference>
<accession>A0A5D4MAK9</accession>
<evidence type="ECO:0000256" key="3">
    <source>
        <dbReference type="ARBA" id="ARBA00022741"/>
    </source>
</evidence>
<feature type="domain" description="Histidine kinase" evidence="9">
    <location>
        <begin position="292"/>
        <end position="380"/>
    </location>
</feature>
<gene>
    <name evidence="10" type="ORF">FZC84_12995</name>
</gene>
<dbReference type="CDD" id="cd16917">
    <property type="entry name" value="HATPase_UhpB-NarQ-NarX-like"/>
    <property type="match status" value="1"/>
</dbReference>
<dbReference type="PROSITE" id="PS50109">
    <property type="entry name" value="HIS_KIN"/>
    <property type="match status" value="1"/>
</dbReference>
<dbReference type="AlphaFoldDB" id="A0A5D4MAK9"/>
<evidence type="ECO:0000256" key="2">
    <source>
        <dbReference type="ARBA" id="ARBA00022679"/>
    </source>
</evidence>
<dbReference type="SUPFAM" id="SSF55874">
    <property type="entry name" value="ATPase domain of HSP90 chaperone/DNA topoisomerase II/histidine kinase"/>
    <property type="match status" value="1"/>
</dbReference>
<keyword evidence="6 7" id="KW-0902">Two-component regulatory system</keyword>
<comment type="function">
    <text evidence="7">Member of the two-component regulatory system DegS/DegU, which plays an important role in the transition growth phase.</text>
</comment>
<evidence type="ECO:0000313" key="11">
    <source>
        <dbReference type="Proteomes" id="UP000325182"/>
    </source>
</evidence>
<evidence type="ECO:0000256" key="5">
    <source>
        <dbReference type="ARBA" id="ARBA00022840"/>
    </source>
</evidence>
<dbReference type="Pfam" id="PF05384">
    <property type="entry name" value="DegS"/>
    <property type="match status" value="1"/>
</dbReference>
<dbReference type="EMBL" id="VTEG01000008">
    <property type="protein sequence ID" value="TYR98934.1"/>
    <property type="molecule type" value="Genomic_DNA"/>
</dbReference>
<dbReference type="PIRSF" id="PIRSF003169">
    <property type="entry name" value="STHK_DegS"/>
    <property type="match status" value="1"/>
</dbReference>
<comment type="caution">
    <text evidence="10">The sequence shown here is derived from an EMBL/GenBank/DDBJ whole genome shotgun (WGS) entry which is preliminary data.</text>
</comment>
<dbReference type="InterPro" id="IPR005467">
    <property type="entry name" value="His_kinase_dom"/>
</dbReference>
<keyword evidence="7" id="KW-0963">Cytoplasm</keyword>
<name>A0A5D4MAK9_9BACI</name>
<protein>
    <recommendedName>
        <fullName evidence="7">Signal transduction histidine-protein kinase/phosphatase DegS</fullName>
        <ecNumber evidence="7">2.7.13.3</ecNumber>
        <ecNumber evidence="7">3.1.3.-</ecNumber>
    </recommendedName>
</protein>
<dbReference type="GO" id="GO:0005737">
    <property type="term" value="C:cytoplasm"/>
    <property type="evidence" value="ECO:0007669"/>
    <property type="project" value="UniProtKB-SubCell"/>
</dbReference>
<dbReference type="EC" id="3.1.3.-" evidence="7"/>
<evidence type="ECO:0000256" key="8">
    <source>
        <dbReference type="SAM" id="Coils"/>
    </source>
</evidence>
<dbReference type="InterPro" id="IPR036890">
    <property type="entry name" value="HATPase_C_sf"/>
</dbReference>
<dbReference type="InterPro" id="IPR011712">
    <property type="entry name" value="Sig_transdc_His_kin_sub3_dim/P"/>
</dbReference>
<evidence type="ECO:0000313" key="10">
    <source>
        <dbReference type="EMBL" id="TYR98934.1"/>
    </source>
</evidence>
<reference evidence="10 11" key="1">
    <citation type="submission" date="2019-08" db="EMBL/GenBank/DDBJ databases">
        <title>Bacillus genomes from the desert of Cuatro Cienegas, Coahuila.</title>
        <authorList>
            <person name="Olmedo-Alvarez G."/>
        </authorList>
    </citation>
    <scope>NUCLEOTIDE SEQUENCE [LARGE SCALE GENOMIC DNA]</scope>
    <source>
        <strain evidence="10 11">CH128b_4D</strain>
    </source>
</reference>
<dbReference type="PANTHER" id="PTHR24421:SF55">
    <property type="entry name" value="SENSOR HISTIDINE KINASE YDFH"/>
    <property type="match status" value="1"/>
</dbReference>
<dbReference type="Pfam" id="PF07730">
    <property type="entry name" value="HisKA_3"/>
    <property type="match status" value="1"/>
</dbReference>
<dbReference type="InterPro" id="IPR008595">
    <property type="entry name" value="DegS"/>
</dbReference>
<keyword evidence="7" id="KW-0378">Hydrolase</keyword>
<dbReference type="GO" id="GO:0004721">
    <property type="term" value="F:phosphoprotein phosphatase activity"/>
    <property type="evidence" value="ECO:0007669"/>
    <property type="project" value="UniProtKB-UniRule"/>
</dbReference>
<evidence type="ECO:0000256" key="1">
    <source>
        <dbReference type="ARBA" id="ARBA00000085"/>
    </source>
</evidence>
<evidence type="ECO:0000256" key="4">
    <source>
        <dbReference type="ARBA" id="ARBA00022777"/>
    </source>
</evidence>
<organism evidence="10 11">
    <name type="scientific">Rossellomorea vietnamensis</name>
    <dbReference type="NCBI Taxonomy" id="218284"/>
    <lineage>
        <taxon>Bacteria</taxon>
        <taxon>Bacillati</taxon>
        <taxon>Bacillota</taxon>
        <taxon>Bacilli</taxon>
        <taxon>Bacillales</taxon>
        <taxon>Bacillaceae</taxon>
        <taxon>Rossellomorea</taxon>
    </lineage>
</organism>
<dbReference type="GO" id="GO:0016020">
    <property type="term" value="C:membrane"/>
    <property type="evidence" value="ECO:0007669"/>
    <property type="project" value="InterPro"/>
</dbReference>
<proteinExistence type="predicted"/>
<keyword evidence="2 7" id="KW-0808">Transferase</keyword>
<keyword evidence="3 7" id="KW-0547">Nucleotide-binding</keyword>
<dbReference type="EC" id="2.7.13.3" evidence="7"/>
<evidence type="ECO:0000256" key="6">
    <source>
        <dbReference type="ARBA" id="ARBA00023012"/>
    </source>
</evidence>
<dbReference type="Gene3D" id="3.30.565.10">
    <property type="entry name" value="Histidine kinase-like ATPase, C-terminal domain"/>
    <property type="match status" value="1"/>
</dbReference>
<evidence type="ECO:0000259" key="9">
    <source>
        <dbReference type="PROSITE" id="PS50109"/>
    </source>
</evidence>